<dbReference type="GO" id="GO:0006825">
    <property type="term" value="P:copper ion transport"/>
    <property type="evidence" value="ECO:0007669"/>
    <property type="project" value="InterPro"/>
</dbReference>
<dbReference type="InterPro" id="IPR006121">
    <property type="entry name" value="HMA_dom"/>
</dbReference>
<dbReference type="PROSITE" id="PS50846">
    <property type="entry name" value="HMA_2"/>
    <property type="match status" value="1"/>
</dbReference>
<dbReference type="PROSITE" id="PS01047">
    <property type="entry name" value="HMA_1"/>
    <property type="match status" value="1"/>
</dbReference>
<dbReference type="SUPFAM" id="SSF55008">
    <property type="entry name" value="HMA, heavy metal-associated domain"/>
    <property type="match status" value="1"/>
</dbReference>
<sequence length="69" mass="7412">MKQTFSIEGMSCNHCVAKVETGIKELPGIQKVKINLKKGNGVVKFDEGQVDAAAIATKVTETGYPTQVM</sequence>
<organism evidence="5 6">
    <name type="scientific">Enterococcus asini</name>
    <dbReference type="NCBI Taxonomy" id="57732"/>
    <lineage>
        <taxon>Bacteria</taxon>
        <taxon>Bacillati</taxon>
        <taxon>Bacillota</taxon>
        <taxon>Bacilli</taxon>
        <taxon>Lactobacillales</taxon>
        <taxon>Enterococcaceae</taxon>
        <taxon>Enterococcus</taxon>
    </lineage>
</organism>
<keyword evidence="2" id="KW-0479">Metal-binding</keyword>
<dbReference type="InterPro" id="IPR000428">
    <property type="entry name" value="Cu-bd"/>
</dbReference>
<evidence type="ECO:0000256" key="1">
    <source>
        <dbReference type="ARBA" id="ARBA00015313"/>
    </source>
</evidence>
<dbReference type="NCBIfam" id="NF033794">
    <property type="entry name" value="chaper_CopZ_Eh"/>
    <property type="match status" value="1"/>
</dbReference>
<evidence type="ECO:0000313" key="6">
    <source>
        <dbReference type="Proteomes" id="UP001256711"/>
    </source>
</evidence>
<comment type="caution">
    <text evidence="5">The sequence shown here is derived from an EMBL/GenBank/DDBJ whole genome shotgun (WGS) entry which is preliminary data.</text>
</comment>
<dbReference type="RefSeq" id="WP_270596960.1">
    <property type="nucleotide sequence ID" value="NZ_JAQESC010000002.1"/>
</dbReference>
<dbReference type="NCBIfam" id="TIGR00003">
    <property type="entry name" value="copper ion binding protein"/>
    <property type="match status" value="1"/>
</dbReference>
<evidence type="ECO:0000313" key="5">
    <source>
        <dbReference type="EMBL" id="MDT2809930.1"/>
    </source>
</evidence>
<evidence type="ECO:0000256" key="2">
    <source>
        <dbReference type="ARBA" id="ARBA00022723"/>
    </source>
</evidence>
<dbReference type="CDD" id="cd00371">
    <property type="entry name" value="HMA"/>
    <property type="match status" value="1"/>
</dbReference>
<dbReference type="InterPro" id="IPR006122">
    <property type="entry name" value="HMA_Cu_ion-bd"/>
</dbReference>
<proteinExistence type="predicted"/>
<keyword evidence="3" id="KW-0186">Copper</keyword>
<dbReference type="InterPro" id="IPR036163">
    <property type="entry name" value="HMA_dom_sf"/>
</dbReference>
<gene>
    <name evidence="5" type="primary">copZ</name>
    <name evidence="5" type="ORF">P7H43_05500</name>
</gene>
<dbReference type="InterPro" id="IPR017969">
    <property type="entry name" value="Heavy-metal-associated_CS"/>
</dbReference>
<dbReference type="PRINTS" id="PR00944">
    <property type="entry name" value="CUEXPORT"/>
</dbReference>
<feature type="domain" description="HMA" evidence="4">
    <location>
        <begin position="1"/>
        <end position="67"/>
    </location>
</feature>
<dbReference type="AlphaFoldDB" id="A0AAW8TUT2"/>
<dbReference type="Pfam" id="PF00403">
    <property type="entry name" value="HMA"/>
    <property type="match status" value="1"/>
</dbReference>
<dbReference type="PANTHER" id="PTHR46594:SF4">
    <property type="entry name" value="P-TYPE CATION-TRANSPORTING ATPASE"/>
    <property type="match status" value="1"/>
</dbReference>
<accession>A0AAW8TUT2</accession>
<dbReference type="EMBL" id="JARQBJ010000002">
    <property type="protein sequence ID" value="MDT2809930.1"/>
    <property type="molecule type" value="Genomic_DNA"/>
</dbReference>
<dbReference type="FunFam" id="3.30.70.100:FF:000001">
    <property type="entry name" value="ATPase copper transporting beta"/>
    <property type="match status" value="1"/>
</dbReference>
<name>A0AAW8TUT2_9ENTE</name>
<reference evidence="5" key="1">
    <citation type="submission" date="2023-03" db="EMBL/GenBank/DDBJ databases">
        <authorList>
            <person name="Shen W."/>
            <person name="Cai J."/>
        </authorList>
    </citation>
    <scope>NUCLEOTIDE SEQUENCE</scope>
    <source>
        <strain evidence="5">B226-2</strain>
    </source>
</reference>
<evidence type="ECO:0000259" key="4">
    <source>
        <dbReference type="PROSITE" id="PS50846"/>
    </source>
</evidence>
<dbReference type="Proteomes" id="UP001256711">
    <property type="component" value="Unassembled WGS sequence"/>
</dbReference>
<dbReference type="GO" id="GO:0005507">
    <property type="term" value="F:copper ion binding"/>
    <property type="evidence" value="ECO:0007669"/>
    <property type="project" value="InterPro"/>
</dbReference>
<evidence type="ECO:0000256" key="3">
    <source>
        <dbReference type="ARBA" id="ARBA00023008"/>
    </source>
</evidence>
<dbReference type="PANTHER" id="PTHR46594">
    <property type="entry name" value="P-TYPE CATION-TRANSPORTING ATPASE"/>
    <property type="match status" value="1"/>
</dbReference>
<dbReference type="Gene3D" id="3.30.70.100">
    <property type="match status" value="1"/>
</dbReference>
<protein>
    <recommendedName>
        <fullName evidence="1">Copper chaperone CopZ</fullName>
    </recommendedName>
</protein>